<dbReference type="eggNOG" id="COG0824">
    <property type="taxonomic scope" value="Bacteria"/>
</dbReference>
<dbReference type="InterPro" id="IPR029069">
    <property type="entry name" value="HotDog_dom_sf"/>
</dbReference>
<dbReference type="PANTHER" id="PTHR12475">
    <property type="match status" value="1"/>
</dbReference>
<dbReference type="CDD" id="cd00586">
    <property type="entry name" value="4HBT"/>
    <property type="match status" value="1"/>
</dbReference>
<dbReference type="Proteomes" id="UP000006666">
    <property type="component" value="Chromosome"/>
</dbReference>
<evidence type="ECO:0000313" key="2">
    <source>
        <dbReference type="Proteomes" id="UP000006666"/>
    </source>
</evidence>
<dbReference type="AlphaFoldDB" id="C7NIT7"/>
<dbReference type="Pfam" id="PF13279">
    <property type="entry name" value="4HBT_2"/>
    <property type="match status" value="1"/>
</dbReference>
<protein>
    <submittedName>
        <fullName evidence="1">Predicted thioesterase</fullName>
    </submittedName>
</protein>
<proteinExistence type="predicted"/>
<dbReference type="Gene3D" id="3.10.129.10">
    <property type="entry name" value="Hotdog Thioesterase"/>
    <property type="match status" value="1"/>
</dbReference>
<dbReference type="KEGG" id="kse:Ksed_17120"/>
<gene>
    <name evidence="1" type="ordered locus">Ksed_17120</name>
</gene>
<accession>C7NIT7</accession>
<sequence>MTAGCADVARQVQLTRATLRPRRPVPEMGVLDPSVTRMRVRPGDLDFYLHVNNGTYLQMMDVARSNYIADVGGFPLLNERRWYPVVASQTVTYKRSLTLGQRFEITTRVVGWDQRVVYLEQLFSRGGRQVARGWVAGRFLTRGSGERVPAPDAIALLDAGAVAPELPAEIAAWAHAVGVAHRG</sequence>
<evidence type="ECO:0000313" key="1">
    <source>
        <dbReference type="EMBL" id="ACV06725.1"/>
    </source>
</evidence>
<dbReference type="STRING" id="478801.Ksed_17120"/>
<dbReference type="HOGENOM" id="CLU_091107_1_0_11"/>
<name>C7NIT7_KYTSD</name>
<dbReference type="InterPro" id="IPR051490">
    <property type="entry name" value="THEM6_lcsJ_thioesterase"/>
</dbReference>
<keyword evidence="2" id="KW-1185">Reference proteome</keyword>
<dbReference type="EMBL" id="CP001686">
    <property type="protein sequence ID" value="ACV06725.1"/>
    <property type="molecule type" value="Genomic_DNA"/>
</dbReference>
<dbReference type="PANTHER" id="PTHR12475:SF4">
    <property type="entry name" value="PROTEIN THEM6"/>
    <property type="match status" value="1"/>
</dbReference>
<reference evidence="1 2" key="1">
    <citation type="journal article" date="2009" name="Stand. Genomic Sci.">
        <title>Complete genome sequence of Kytococcus sedentarius type strain (541).</title>
        <authorList>
            <person name="Sims D."/>
            <person name="Brettin T."/>
            <person name="Detter J.C."/>
            <person name="Han C."/>
            <person name="Lapidus A."/>
            <person name="Copeland A."/>
            <person name="Glavina Del Rio T."/>
            <person name="Nolan M."/>
            <person name="Chen F."/>
            <person name="Lucas S."/>
            <person name="Tice H."/>
            <person name="Cheng J.F."/>
            <person name="Bruce D."/>
            <person name="Goodwin L."/>
            <person name="Pitluck S."/>
            <person name="Ovchinnikova G."/>
            <person name="Pati A."/>
            <person name="Ivanova N."/>
            <person name="Mavrommatis K."/>
            <person name="Chen A."/>
            <person name="Palaniappan K."/>
            <person name="D'haeseleer P."/>
            <person name="Chain P."/>
            <person name="Bristow J."/>
            <person name="Eisen J.A."/>
            <person name="Markowitz V."/>
            <person name="Hugenholtz P."/>
            <person name="Schneider S."/>
            <person name="Goker M."/>
            <person name="Pukall R."/>
            <person name="Kyrpides N.C."/>
            <person name="Klenk H.P."/>
        </authorList>
    </citation>
    <scope>NUCLEOTIDE SEQUENCE [LARGE SCALE GENOMIC DNA]</scope>
    <source>
        <strain evidence="2">ATCC 14392 / DSM 20547 / JCM 11482 / CCUG 33030 / NBRC 15357 / NCTC 11040 / CCM 314 / 541</strain>
    </source>
</reference>
<organism evidence="1 2">
    <name type="scientific">Kytococcus sedentarius (strain ATCC 14392 / DSM 20547 / JCM 11482 / CCUG 33030 / NBRC 15357 / NCTC 11040 / CCM 314 / 541)</name>
    <name type="common">Micrococcus sedentarius</name>
    <dbReference type="NCBI Taxonomy" id="478801"/>
    <lineage>
        <taxon>Bacteria</taxon>
        <taxon>Bacillati</taxon>
        <taxon>Actinomycetota</taxon>
        <taxon>Actinomycetes</taxon>
        <taxon>Micrococcales</taxon>
        <taxon>Kytococcaceae</taxon>
        <taxon>Kytococcus</taxon>
    </lineage>
</organism>
<dbReference type="SUPFAM" id="SSF54637">
    <property type="entry name" value="Thioesterase/thiol ester dehydrase-isomerase"/>
    <property type="match status" value="1"/>
</dbReference>